<dbReference type="InterPro" id="IPR001375">
    <property type="entry name" value="Peptidase_S9_cat"/>
</dbReference>
<protein>
    <submittedName>
        <fullName evidence="4">Prolyl oligopeptidase family protein</fullName>
    </submittedName>
</protein>
<keyword evidence="2" id="KW-0812">Transmembrane</keyword>
<keyword evidence="5" id="KW-1185">Reference proteome</keyword>
<dbReference type="AlphaFoldDB" id="I3YZV4"/>
<sequence length="886" mass="102118">MYAQNENNTQLIWISIPQVVFFMLYCLSCPLWGQAGIKEDLTPRDFSKWHHLYDPKISDNGKWASFLLSYENRVDTLVLQNITSKEKIYIPRGSDPQFINNANWVFYRQNDSLQLFNLESRSTKTFINALDYRVSKDLKYLSIFSAEKIKDTIIENTLEIMDFDLQSLITLKGVLDFSFNKDENLLAYTLKMGSNTILGVVALENATIKNTTIRSFDGTIQKLVWGPNKELAVIENTHDNSNQVVHWFRHIFDKASLETCNLEEAGCKYCDYSIVNNRASTLHFSLDGEMLFFHIQKKPTSVIKENHGSEVQIWNAKDRFIFPATDGNEFDFKNLPLMVGWKGIGNELTIFGEEDSSKNIWAKGSAYIFSYSSLDDFSDTTIKKGTPVYVYNWNTGTKNFVMWRKAQMLMMLSPTGRYLSYFKDNDWWVFDANENSHTNITKSISIAFSNEEYDWSGVVPPYGNPGWTVNDESILLYDKYDLWKVAPDGSNAERITRGRSIGKVFRIAETVFKVGSFREYMGNCYDLSNDIPFYIKCEDGSTGYYLRTPNGSINQLSLAAGKVDAIQKAESADVYLYTEEHFDVPPKLMVKTATESAAFELFQSNPQHWKYNWGKAELFNYSLASEEKLKGALFYPANFDPKKKYPMVVYIYERLTDRVNNYENPTLFTGADINITNFTTRGYFVLCPDIKYKLNQAGKSALECVSASVAEVLKRGFVERDKIGLFGHSFGGYETSYIIGQTDLFAAAISASGIHDLISLYFSVAWLWKIPQSGRFLNAQQRFNKTYFESPDLYAKNSPIRYAPYITTPLLTITGNKDSNVNWEQSVEMYNALRILNKEHIMLIYPNEGHDFFEPNNQIDMTYKRWQWFDHYLKDSEIAPWMIPRD</sequence>
<organism evidence="4 5">
    <name type="scientific">Aequorivita sublithincola (strain DSM 14238 / LMG 21431 / ACAM 643 / 9-3)</name>
    <dbReference type="NCBI Taxonomy" id="746697"/>
    <lineage>
        <taxon>Bacteria</taxon>
        <taxon>Pseudomonadati</taxon>
        <taxon>Bacteroidota</taxon>
        <taxon>Flavobacteriia</taxon>
        <taxon>Flavobacteriales</taxon>
        <taxon>Flavobacteriaceae</taxon>
        <taxon>Aequorivita</taxon>
    </lineage>
</organism>
<proteinExistence type="predicted"/>
<dbReference type="SUPFAM" id="SSF82171">
    <property type="entry name" value="DPP6 N-terminal domain-like"/>
    <property type="match status" value="1"/>
</dbReference>
<feature type="transmembrane region" description="Helical" evidence="2">
    <location>
        <begin position="12"/>
        <end position="33"/>
    </location>
</feature>
<keyword evidence="2" id="KW-1133">Transmembrane helix</keyword>
<gene>
    <name evidence="4" type="ordered locus">Aeqsu_3085</name>
</gene>
<evidence type="ECO:0000313" key="4">
    <source>
        <dbReference type="EMBL" id="AFL82522.1"/>
    </source>
</evidence>
<evidence type="ECO:0000259" key="3">
    <source>
        <dbReference type="Pfam" id="PF00326"/>
    </source>
</evidence>
<dbReference type="HOGENOM" id="CLU_014586_0_0_10"/>
<keyword evidence="2" id="KW-0472">Membrane</keyword>
<dbReference type="PANTHER" id="PTHR42776">
    <property type="entry name" value="SERINE PEPTIDASE S9 FAMILY MEMBER"/>
    <property type="match status" value="1"/>
</dbReference>
<dbReference type="RefSeq" id="WP_014783771.1">
    <property type="nucleotide sequence ID" value="NC_018013.1"/>
</dbReference>
<dbReference type="PANTHER" id="PTHR42776:SF27">
    <property type="entry name" value="DIPEPTIDYL PEPTIDASE FAMILY MEMBER 6"/>
    <property type="match status" value="1"/>
</dbReference>
<dbReference type="EMBL" id="CP003280">
    <property type="protein sequence ID" value="AFL82522.1"/>
    <property type="molecule type" value="Genomic_DNA"/>
</dbReference>
<dbReference type="Proteomes" id="UP000006049">
    <property type="component" value="Chromosome"/>
</dbReference>
<evidence type="ECO:0000313" key="5">
    <source>
        <dbReference type="Proteomes" id="UP000006049"/>
    </source>
</evidence>
<dbReference type="Gene3D" id="3.40.50.1820">
    <property type="entry name" value="alpha/beta hydrolase"/>
    <property type="match status" value="1"/>
</dbReference>
<dbReference type="GO" id="GO:0006508">
    <property type="term" value="P:proteolysis"/>
    <property type="evidence" value="ECO:0007669"/>
    <property type="project" value="InterPro"/>
</dbReference>
<reference evidence="4 5" key="1">
    <citation type="submission" date="2012-06" db="EMBL/GenBank/DDBJ databases">
        <title>The complete genome of Aequorivita sublithincola DSM 14238.</title>
        <authorList>
            <consortium name="US DOE Joint Genome Institute (JGI-PGF)"/>
            <person name="Lucas S."/>
            <person name="Copeland A."/>
            <person name="Lapidus A."/>
            <person name="Goodwin L."/>
            <person name="Pitluck S."/>
            <person name="Peters L."/>
            <person name="Munk A.C.C."/>
            <person name="Kyrpides N."/>
            <person name="Mavromatis K."/>
            <person name="Pagani I."/>
            <person name="Ivanova N."/>
            <person name="Ovchinnikova G."/>
            <person name="Zeytun A."/>
            <person name="Detter J.C."/>
            <person name="Han C."/>
            <person name="Land M."/>
            <person name="Hauser L."/>
            <person name="Markowitz V."/>
            <person name="Cheng J.-F."/>
            <person name="Hugenholtz P."/>
            <person name="Woyke T."/>
            <person name="Wu D."/>
            <person name="Tindall B."/>
            <person name="Faehnrich R."/>
            <person name="Brambilla E."/>
            <person name="Klenk H.-P."/>
            <person name="Eisen J.A."/>
        </authorList>
    </citation>
    <scope>NUCLEOTIDE SEQUENCE [LARGE SCALE GENOMIC DNA]</scope>
    <source>
        <strain evidence="5">DSM 14238 / LMG 21431 / ACAM 643 / 9-3</strain>
    </source>
</reference>
<accession>I3YZV4</accession>
<evidence type="ECO:0000256" key="1">
    <source>
        <dbReference type="ARBA" id="ARBA00022801"/>
    </source>
</evidence>
<dbReference type="InterPro" id="IPR029058">
    <property type="entry name" value="AB_hydrolase_fold"/>
</dbReference>
<keyword evidence="1" id="KW-0378">Hydrolase</keyword>
<evidence type="ECO:0000256" key="2">
    <source>
        <dbReference type="SAM" id="Phobius"/>
    </source>
</evidence>
<feature type="domain" description="Peptidase S9 prolyl oligopeptidase catalytic" evidence="3">
    <location>
        <begin position="705"/>
        <end position="875"/>
    </location>
</feature>
<dbReference type="eggNOG" id="COG1506">
    <property type="taxonomic scope" value="Bacteria"/>
</dbReference>
<dbReference type="STRING" id="746697.Aeqsu_3085"/>
<dbReference type="KEGG" id="asl:Aeqsu_3085"/>
<dbReference type="SUPFAM" id="SSF53474">
    <property type="entry name" value="alpha/beta-Hydrolases"/>
    <property type="match status" value="1"/>
</dbReference>
<dbReference type="OrthoDB" id="9812921at2"/>
<name>I3YZV4_AEQSU</name>
<dbReference type="Pfam" id="PF00326">
    <property type="entry name" value="Peptidase_S9"/>
    <property type="match status" value="1"/>
</dbReference>
<dbReference type="GO" id="GO:0004252">
    <property type="term" value="F:serine-type endopeptidase activity"/>
    <property type="evidence" value="ECO:0007669"/>
    <property type="project" value="TreeGrafter"/>
</dbReference>